<reference evidence="2" key="1">
    <citation type="submission" date="2018-05" db="EMBL/GenBank/DDBJ databases">
        <authorList>
            <person name="Lanie J.A."/>
            <person name="Ng W.-L."/>
            <person name="Kazmierczak K.M."/>
            <person name="Andrzejewski T.M."/>
            <person name="Davidsen T.M."/>
            <person name="Wayne K.J."/>
            <person name="Tettelin H."/>
            <person name="Glass J.I."/>
            <person name="Rusch D."/>
            <person name="Podicherti R."/>
            <person name="Tsui H.-C.T."/>
            <person name="Winkler M.E."/>
        </authorList>
    </citation>
    <scope>NUCLEOTIDE SEQUENCE</scope>
</reference>
<feature type="transmembrane region" description="Helical" evidence="1">
    <location>
        <begin position="37"/>
        <end position="56"/>
    </location>
</feature>
<sequence length="124" mass="13531">MLGVCCTLPFGQDIDTTNQQCYDDGFITGYKLSIDDALIYGISLNVATAPIMYFIVSKSHPKPFNNNVGNVADNCKTYFLDGYEKGSIKKRKIAVVYGAATFPAMLLSAFILGSIEQGKFPPDL</sequence>
<protein>
    <submittedName>
        <fullName evidence="2">Uncharacterized protein</fullName>
    </submittedName>
</protein>
<keyword evidence="1" id="KW-1133">Transmembrane helix</keyword>
<evidence type="ECO:0000256" key="1">
    <source>
        <dbReference type="SAM" id="Phobius"/>
    </source>
</evidence>
<gene>
    <name evidence="2" type="ORF">METZ01_LOCUS381182</name>
</gene>
<feature type="transmembrane region" description="Helical" evidence="1">
    <location>
        <begin position="94"/>
        <end position="115"/>
    </location>
</feature>
<keyword evidence="1" id="KW-0472">Membrane</keyword>
<dbReference type="AlphaFoldDB" id="A0A382U3R9"/>
<proteinExistence type="predicted"/>
<dbReference type="EMBL" id="UINC01140911">
    <property type="protein sequence ID" value="SVD28328.1"/>
    <property type="molecule type" value="Genomic_DNA"/>
</dbReference>
<name>A0A382U3R9_9ZZZZ</name>
<organism evidence="2">
    <name type="scientific">marine metagenome</name>
    <dbReference type="NCBI Taxonomy" id="408172"/>
    <lineage>
        <taxon>unclassified sequences</taxon>
        <taxon>metagenomes</taxon>
        <taxon>ecological metagenomes</taxon>
    </lineage>
</organism>
<accession>A0A382U3R9</accession>
<evidence type="ECO:0000313" key="2">
    <source>
        <dbReference type="EMBL" id="SVD28328.1"/>
    </source>
</evidence>
<keyword evidence="1" id="KW-0812">Transmembrane</keyword>